<sequence>MPIPVCSLIMNENQRVASDGAYHVVRFPFGGGESYDAEGMHQVRQPDGYDVSDWRADDRSGLIWPAVDGWGVVTVMIQWEPGDYSELRDQVVRDPLGLTDDPVDTTATDHRRPSPGMQCFTKHHELFVHPDVPLAIRVAHNDSRSRDLVHAQFKLAIHT</sequence>
<evidence type="ECO:0000313" key="2">
    <source>
        <dbReference type="EMBL" id="OEU99311.1"/>
    </source>
</evidence>
<organism evidence="2 3">
    <name type="scientific">Streptomyces qinglanensis</name>
    <dbReference type="NCBI Taxonomy" id="943816"/>
    <lineage>
        <taxon>Bacteria</taxon>
        <taxon>Bacillati</taxon>
        <taxon>Actinomycetota</taxon>
        <taxon>Actinomycetes</taxon>
        <taxon>Kitasatosporales</taxon>
        <taxon>Streptomycetaceae</taxon>
        <taxon>Streptomyces</taxon>
    </lineage>
</organism>
<protein>
    <submittedName>
        <fullName evidence="2">Uncharacterized protein</fullName>
    </submittedName>
</protein>
<evidence type="ECO:0000256" key="1">
    <source>
        <dbReference type="SAM" id="MobiDB-lite"/>
    </source>
</evidence>
<reference evidence="2 3" key="1">
    <citation type="journal article" date="2016" name="Front. Microbiol.">
        <title>Comparative Genomics Analysis of Streptomyces Species Reveals Their Adaptation to the Marine Environment and Their Diversity at the Genomic Level.</title>
        <authorList>
            <person name="Tian X."/>
            <person name="Zhang Z."/>
            <person name="Yang T."/>
            <person name="Chen M."/>
            <person name="Li J."/>
            <person name="Chen F."/>
            <person name="Yang J."/>
            <person name="Li W."/>
            <person name="Zhang B."/>
            <person name="Zhang Z."/>
            <person name="Wu J."/>
            <person name="Zhang C."/>
            <person name="Long L."/>
            <person name="Xiao J."/>
        </authorList>
    </citation>
    <scope>NUCLEOTIDE SEQUENCE [LARGE SCALE GENOMIC DNA]</scope>
    <source>
        <strain evidence="2 3">SCSIO M10379</strain>
    </source>
</reference>
<dbReference type="EMBL" id="LJGV01000022">
    <property type="protein sequence ID" value="OEU99311.1"/>
    <property type="molecule type" value="Genomic_DNA"/>
</dbReference>
<name>A0A1E7K5Y1_9ACTN</name>
<dbReference type="RefSeq" id="WP_019359170.1">
    <property type="nucleotide sequence ID" value="NZ_LJGV01000022.1"/>
</dbReference>
<proteinExistence type="predicted"/>
<feature type="region of interest" description="Disordered" evidence="1">
    <location>
        <begin position="95"/>
        <end position="115"/>
    </location>
</feature>
<dbReference type="AlphaFoldDB" id="A0A1E7K5Y1"/>
<comment type="caution">
    <text evidence="2">The sequence shown here is derived from an EMBL/GenBank/DDBJ whole genome shotgun (WGS) entry which is preliminary data.</text>
</comment>
<evidence type="ECO:0000313" key="3">
    <source>
        <dbReference type="Proteomes" id="UP000175829"/>
    </source>
</evidence>
<dbReference type="Proteomes" id="UP000175829">
    <property type="component" value="Unassembled WGS sequence"/>
</dbReference>
<gene>
    <name evidence="2" type="ORF">AN217_17510</name>
</gene>
<dbReference type="PATRIC" id="fig|943816.4.peg.2987"/>
<accession>A0A1E7K5Y1</accession>